<dbReference type="Pfam" id="PF05721">
    <property type="entry name" value="PhyH"/>
    <property type="match status" value="1"/>
</dbReference>
<name>A0A520RYZ2_9GAMM</name>
<evidence type="ECO:0008006" key="3">
    <source>
        <dbReference type="Google" id="ProtNLM"/>
    </source>
</evidence>
<dbReference type="SUPFAM" id="SSF51197">
    <property type="entry name" value="Clavaminate synthase-like"/>
    <property type="match status" value="1"/>
</dbReference>
<organism evidence="1 2">
    <name type="scientific">OM182 bacterium</name>
    <dbReference type="NCBI Taxonomy" id="2510334"/>
    <lineage>
        <taxon>Bacteria</taxon>
        <taxon>Pseudomonadati</taxon>
        <taxon>Pseudomonadota</taxon>
        <taxon>Gammaproteobacteria</taxon>
        <taxon>OMG group</taxon>
        <taxon>OM182 clade</taxon>
    </lineage>
</organism>
<proteinExistence type="predicted"/>
<dbReference type="Proteomes" id="UP000316199">
    <property type="component" value="Unassembled WGS sequence"/>
</dbReference>
<dbReference type="EMBL" id="SHAG01000035">
    <property type="protein sequence ID" value="RZO75428.1"/>
    <property type="molecule type" value="Genomic_DNA"/>
</dbReference>
<dbReference type="GO" id="GO:0016706">
    <property type="term" value="F:2-oxoglutarate-dependent dioxygenase activity"/>
    <property type="evidence" value="ECO:0007669"/>
    <property type="project" value="UniProtKB-ARBA"/>
</dbReference>
<dbReference type="AlphaFoldDB" id="A0A520RYZ2"/>
<sequence length="287" mass="32889">MLSKDEIDFSEIIEEYDLSQHIDELDQIGLTVVPPSTLRLDDSWFEQLRDAILRVGEARTGIKFDLENGPSGPIPGRPSEVGHIILQHMIYEDQVFEKVLTHPVKKVLMMHMLGQDHRLAVSDAWIKWQTPDSWNQEETTGFHVDQGMVPPPWNPEKPHIANMNWCLTNYAREDGALAYVPESHHEKRHPELGEALPRAVPVEASAGSLVMFQGGLWHGSYRKTTPGLRVTMLGQHCREYMLPFQDFKGRLPPEVFKRSGDPEYLRSLVRENETTLKVRPKDNSHVF</sequence>
<accession>A0A520RYZ2</accession>
<gene>
    <name evidence="1" type="ORF">EVA68_07000</name>
</gene>
<comment type="caution">
    <text evidence="1">The sequence shown here is derived from an EMBL/GenBank/DDBJ whole genome shotgun (WGS) entry which is preliminary data.</text>
</comment>
<evidence type="ECO:0000313" key="2">
    <source>
        <dbReference type="Proteomes" id="UP000316199"/>
    </source>
</evidence>
<dbReference type="InterPro" id="IPR008775">
    <property type="entry name" value="Phytyl_CoA_dOase-like"/>
</dbReference>
<evidence type="ECO:0000313" key="1">
    <source>
        <dbReference type="EMBL" id="RZO75428.1"/>
    </source>
</evidence>
<protein>
    <recommendedName>
        <fullName evidence="3">Phytanoyl-CoA dioxygenase family protein</fullName>
    </recommendedName>
</protein>
<reference evidence="1 2" key="1">
    <citation type="submission" date="2019-02" db="EMBL/GenBank/DDBJ databases">
        <title>Prokaryotic population dynamics and viral predation in marine succession experiment using metagenomics: the confinement effect.</title>
        <authorList>
            <person name="Haro-Moreno J.M."/>
            <person name="Rodriguez-Valera F."/>
            <person name="Lopez-Perez M."/>
        </authorList>
    </citation>
    <scope>NUCLEOTIDE SEQUENCE [LARGE SCALE GENOMIC DNA]</scope>
    <source>
        <strain evidence="1">MED-G157</strain>
    </source>
</reference>
<dbReference type="Gene3D" id="2.60.120.620">
    <property type="entry name" value="q2cbj1_9rhob like domain"/>
    <property type="match status" value="1"/>
</dbReference>